<evidence type="ECO:0000256" key="11">
    <source>
        <dbReference type="ARBA" id="ARBA00022889"/>
    </source>
</evidence>
<evidence type="ECO:0000256" key="9">
    <source>
        <dbReference type="ARBA" id="ARBA00022837"/>
    </source>
</evidence>
<dbReference type="SUPFAM" id="SSF103575">
    <property type="entry name" value="Plexin repeat"/>
    <property type="match status" value="1"/>
</dbReference>
<keyword evidence="4" id="KW-0245">EGF-like domain</keyword>
<evidence type="ECO:0000256" key="5">
    <source>
        <dbReference type="ARBA" id="ARBA00022692"/>
    </source>
</evidence>
<dbReference type="InterPro" id="IPR057073">
    <property type="entry name" value="EGF_integrin_2"/>
</dbReference>
<dbReference type="GO" id="GO:0005925">
    <property type="term" value="C:focal adhesion"/>
    <property type="evidence" value="ECO:0007669"/>
    <property type="project" value="TreeGrafter"/>
</dbReference>
<dbReference type="SMART" id="SM01241">
    <property type="entry name" value="Integrin_b_cyt"/>
    <property type="match status" value="1"/>
</dbReference>
<feature type="domain" description="Integrin beta subunit tail" evidence="23">
    <location>
        <begin position="639"/>
        <end position="720"/>
    </location>
</feature>
<dbReference type="Pfam" id="PF07965">
    <property type="entry name" value="Integrin_B_tail"/>
    <property type="match status" value="1"/>
</dbReference>
<feature type="disulfide bond" evidence="17">
    <location>
        <begin position="502"/>
        <end position="516"/>
    </location>
</feature>
<dbReference type="InterPro" id="IPR036465">
    <property type="entry name" value="vWFA_dom_sf"/>
</dbReference>
<dbReference type="GO" id="GO:0046872">
    <property type="term" value="F:metal ion binding"/>
    <property type="evidence" value="ECO:0007669"/>
    <property type="project" value="UniProtKB-KW"/>
</dbReference>
<evidence type="ECO:0000256" key="3">
    <source>
        <dbReference type="ARBA" id="ARBA00022475"/>
    </source>
</evidence>
<evidence type="ECO:0000256" key="14">
    <source>
        <dbReference type="ARBA" id="ARBA00023136"/>
    </source>
</evidence>
<organism evidence="24 25">
    <name type="scientific">Paramormyrops kingsleyae</name>
    <dbReference type="NCBI Taxonomy" id="1676925"/>
    <lineage>
        <taxon>Eukaryota</taxon>
        <taxon>Metazoa</taxon>
        <taxon>Chordata</taxon>
        <taxon>Craniata</taxon>
        <taxon>Vertebrata</taxon>
        <taxon>Euteleostomi</taxon>
        <taxon>Actinopterygii</taxon>
        <taxon>Neopterygii</taxon>
        <taxon>Teleostei</taxon>
        <taxon>Osteoglossocephala</taxon>
        <taxon>Osteoglossomorpha</taxon>
        <taxon>Osteoglossiformes</taxon>
        <taxon>Mormyridae</taxon>
        <taxon>Paramormyrops</taxon>
    </lineage>
</organism>
<dbReference type="InterPro" id="IPR012896">
    <property type="entry name" value="Integrin_bsu_tail"/>
</dbReference>
<dbReference type="GO" id="GO:0005178">
    <property type="term" value="F:integrin binding"/>
    <property type="evidence" value="ECO:0007669"/>
    <property type="project" value="TreeGrafter"/>
</dbReference>
<dbReference type="GO" id="GO:0019901">
    <property type="term" value="F:protein kinase binding"/>
    <property type="evidence" value="ECO:0007669"/>
    <property type="project" value="TreeGrafter"/>
</dbReference>
<keyword evidence="9" id="KW-0106">Calcium</keyword>
<feature type="disulfide bond" evidence="17">
    <location>
        <begin position="532"/>
        <end position="566"/>
    </location>
</feature>
<feature type="disulfide bond" evidence="17">
    <location>
        <begin position="37"/>
        <end position="464"/>
    </location>
</feature>
<dbReference type="InterPro" id="IPR002369">
    <property type="entry name" value="Integrin_bsu_VWA"/>
</dbReference>
<keyword evidence="11 18" id="KW-0130">Cell adhesion</keyword>
<evidence type="ECO:0000256" key="2">
    <source>
        <dbReference type="ARBA" id="ARBA00007449"/>
    </source>
</evidence>
<dbReference type="GO" id="GO:0030593">
    <property type="term" value="P:neutrophil chemotaxis"/>
    <property type="evidence" value="ECO:0007669"/>
    <property type="project" value="TreeGrafter"/>
</dbReference>
<feature type="domain" description="EGF-like" evidence="19">
    <location>
        <begin position="463"/>
        <end position="501"/>
    </location>
</feature>
<feature type="disulfide bond" evidence="17">
    <location>
        <begin position="209"/>
        <end position="216"/>
    </location>
</feature>
<keyword evidence="5 18" id="KW-0812">Transmembrane</keyword>
<dbReference type="Proteomes" id="UP000261540">
    <property type="component" value="Unplaced"/>
</dbReference>
<dbReference type="GO" id="GO:0007229">
    <property type="term" value="P:integrin-mediated signaling pathway"/>
    <property type="evidence" value="ECO:0007669"/>
    <property type="project" value="UniProtKB-KW"/>
</dbReference>
<keyword evidence="12" id="KW-1133">Transmembrane helix</keyword>
<dbReference type="Pfam" id="PF00362">
    <property type="entry name" value="Integrin_beta"/>
    <property type="match status" value="1"/>
</dbReference>
<keyword evidence="15 17" id="KW-1015">Disulfide bond</keyword>
<evidence type="ECO:0000256" key="18">
    <source>
        <dbReference type="RuleBase" id="RU000633"/>
    </source>
</evidence>
<feature type="disulfide bond" evidence="17">
    <location>
        <begin position="530"/>
        <end position="535"/>
    </location>
</feature>
<feature type="disulfide bond" evidence="17">
    <location>
        <begin position="613"/>
        <end position="618"/>
    </location>
</feature>
<evidence type="ECO:0000256" key="4">
    <source>
        <dbReference type="ARBA" id="ARBA00022536"/>
    </source>
</evidence>
<dbReference type="Gene3D" id="2.60.40.1510">
    <property type="entry name" value="ntegrin, alpha v. Chain A, domain 3"/>
    <property type="match status" value="1"/>
</dbReference>
<reference evidence="24" key="2">
    <citation type="submission" date="2025-09" db="UniProtKB">
        <authorList>
            <consortium name="Ensembl"/>
        </authorList>
    </citation>
    <scope>IDENTIFICATION</scope>
</reference>
<dbReference type="SMART" id="SM00187">
    <property type="entry name" value="INB"/>
    <property type="match status" value="1"/>
</dbReference>
<dbReference type="Gene3D" id="3.30.1680.10">
    <property type="entry name" value="ligand-binding face of the semaphorins, domain 2"/>
    <property type="match status" value="1"/>
</dbReference>
<feature type="disulfide bond" evidence="17">
    <location>
        <begin position="48"/>
        <end position="85"/>
    </location>
</feature>
<feature type="disulfide bond" evidence="17">
    <location>
        <begin position="579"/>
        <end position="588"/>
    </location>
</feature>
<evidence type="ECO:0000256" key="8">
    <source>
        <dbReference type="ARBA" id="ARBA00022737"/>
    </source>
</evidence>
<feature type="domain" description="EGF-like" evidence="19">
    <location>
        <begin position="557"/>
        <end position="589"/>
    </location>
</feature>
<evidence type="ECO:0000256" key="6">
    <source>
        <dbReference type="ARBA" id="ARBA00022723"/>
    </source>
</evidence>
<dbReference type="SUPFAM" id="SSF69179">
    <property type="entry name" value="Integrin domains"/>
    <property type="match status" value="1"/>
</dbReference>
<feature type="disulfide bond" evidence="17">
    <location>
        <begin position="537"/>
        <end position="551"/>
    </location>
</feature>
<dbReference type="Gene3D" id="4.10.1240.30">
    <property type="match status" value="1"/>
</dbReference>
<keyword evidence="25" id="KW-1185">Reference proteome</keyword>
<dbReference type="PRINTS" id="PR01186">
    <property type="entry name" value="INTEGRINB"/>
</dbReference>
<evidence type="ECO:0000259" key="22">
    <source>
        <dbReference type="SMART" id="SM01241"/>
    </source>
</evidence>
<dbReference type="GO" id="GO:0009986">
    <property type="term" value="C:cell surface"/>
    <property type="evidence" value="ECO:0007669"/>
    <property type="project" value="TreeGrafter"/>
</dbReference>
<keyword evidence="14" id="KW-0472">Membrane</keyword>
<keyword evidence="16" id="KW-0325">Glycoprotein</keyword>
<dbReference type="Gene3D" id="1.20.5.100">
    <property type="entry name" value="Cytochrome c1, transmembrane anchor, C-terminal"/>
    <property type="match status" value="1"/>
</dbReference>
<dbReference type="SUPFAM" id="SSF57196">
    <property type="entry name" value="EGF/Laminin"/>
    <property type="match status" value="1"/>
</dbReference>
<feature type="disulfide bond" evidence="17">
    <location>
        <begin position="572"/>
        <end position="577"/>
    </location>
</feature>
<dbReference type="GO" id="GO:0007160">
    <property type="term" value="P:cell-matrix adhesion"/>
    <property type="evidence" value="ECO:0007669"/>
    <property type="project" value="TreeGrafter"/>
</dbReference>
<feature type="domain" description="Integrin beta subunit cytoplasmic" evidence="22">
    <location>
        <begin position="744"/>
        <end position="790"/>
    </location>
</feature>
<dbReference type="Pfam" id="PF08725">
    <property type="entry name" value="Integrin_b_cyt"/>
    <property type="match status" value="1"/>
</dbReference>
<feature type="disulfide bond" evidence="17">
    <location>
        <begin position="58"/>
        <end position="74"/>
    </location>
</feature>
<evidence type="ECO:0000256" key="7">
    <source>
        <dbReference type="ARBA" id="ARBA00022729"/>
    </source>
</evidence>
<dbReference type="SMART" id="SM00181">
    <property type="entry name" value="EGF"/>
    <property type="match status" value="4"/>
</dbReference>
<dbReference type="Pfam" id="PF17205">
    <property type="entry name" value="PSI_integrin"/>
    <property type="match status" value="1"/>
</dbReference>
<comment type="similarity">
    <text evidence="2 18">Belongs to the integrin beta chain family.</text>
</comment>
<dbReference type="GO" id="GO:0008305">
    <property type="term" value="C:integrin complex"/>
    <property type="evidence" value="ECO:0007669"/>
    <property type="project" value="TreeGrafter"/>
</dbReference>
<dbReference type="SUPFAM" id="SSF69687">
    <property type="entry name" value="Integrin beta tail domain"/>
    <property type="match status" value="1"/>
</dbReference>
<dbReference type="GeneTree" id="ENSGT01150000286983"/>
<dbReference type="InterPro" id="IPR015812">
    <property type="entry name" value="Integrin_bsu"/>
</dbReference>
<evidence type="ECO:0000256" key="15">
    <source>
        <dbReference type="ARBA" id="ARBA00023157"/>
    </source>
</evidence>
<dbReference type="Gene3D" id="3.40.50.410">
    <property type="entry name" value="von Willebrand factor, type A domain"/>
    <property type="match status" value="1"/>
</dbReference>
<dbReference type="InterPro" id="IPR036349">
    <property type="entry name" value="Integrin_bsu_tail_dom_sf"/>
</dbReference>
<feature type="disulfide bond" evidence="17">
    <location>
        <begin position="664"/>
        <end position="690"/>
    </location>
</feature>
<dbReference type="Gene3D" id="2.10.25.10">
    <property type="entry name" value="Laminin"/>
    <property type="match status" value="3"/>
</dbReference>
<feature type="disulfide bond" evidence="17">
    <location>
        <begin position="45"/>
        <end position="55"/>
    </location>
</feature>
<keyword evidence="8" id="KW-0677">Repeat</keyword>
<dbReference type="InterPro" id="IPR016201">
    <property type="entry name" value="PSI"/>
</dbReference>
<evidence type="ECO:0000259" key="23">
    <source>
        <dbReference type="SMART" id="SM01242"/>
    </source>
</evidence>
<keyword evidence="6" id="KW-0479">Metal-binding</keyword>
<dbReference type="GO" id="GO:0007159">
    <property type="term" value="P:leukocyte cell-cell adhesion"/>
    <property type="evidence" value="ECO:0007669"/>
    <property type="project" value="TreeGrafter"/>
</dbReference>
<keyword evidence="10" id="KW-0460">Magnesium</keyword>
<dbReference type="FunFam" id="2.10.25.10:FF:000036">
    <property type="entry name" value="Integrin beta"/>
    <property type="match status" value="1"/>
</dbReference>
<dbReference type="InterPro" id="IPR000742">
    <property type="entry name" value="EGF"/>
</dbReference>
<evidence type="ECO:0000256" key="16">
    <source>
        <dbReference type="ARBA" id="ARBA00023180"/>
    </source>
</evidence>
<evidence type="ECO:0000256" key="10">
    <source>
        <dbReference type="ARBA" id="ARBA00022842"/>
    </source>
</evidence>
<feature type="disulfide bond" evidence="17">
    <location>
        <begin position="590"/>
        <end position="597"/>
    </location>
</feature>
<feature type="disulfide bond" evidence="17">
    <location>
        <begin position="264"/>
        <end position="304"/>
    </location>
</feature>
<dbReference type="SUPFAM" id="SSF53300">
    <property type="entry name" value="vWA-like"/>
    <property type="match status" value="1"/>
</dbReference>
<feature type="domain" description="PSI" evidence="21">
    <location>
        <begin position="36"/>
        <end position="86"/>
    </location>
</feature>
<dbReference type="GO" id="GO:0033627">
    <property type="term" value="P:cell adhesion mediated by integrin"/>
    <property type="evidence" value="ECO:0007669"/>
    <property type="project" value="TreeGrafter"/>
</dbReference>
<evidence type="ECO:0000256" key="12">
    <source>
        <dbReference type="ARBA" id="ARBA00022989"/>
    </source>
</evidence>
<feature type="disulfide bond" evidence="17">
    <location>
        <begin position="437"/>
        <end position="682"/>
    </location>
</feature>
<feature type="disulfide bond" evidence="17">
    <location>
        <begin position="462"/>
        <end position="466"/>
    </location>
</feature>
<feature type="disulfide bond" evidence="17">
    <location>
        <begin position="553"/>
        <end position="558"/>
    </location>
</feature>
<dbReference type="InterPro" id="IPR033760">
    <property type="entry name" value="Integrin_beta_N"/>
</dbReference>
<dbReference type="AlphaFoldDB" id="A0A3B3SBY7"/>
<comment type="subcellular location">
    <subcellularLocation>
        <location evidence="1 18">Cell membrane</location>
        <topology evidence="1 18">Single-pass type I membrane protein</topology>
    </subcellularLocation>
</comment>
<dbReference type="InterPro" id="IPR032695">
    <property type="entry name" value="Integrin_dom_sf"/>
</dbReference>
<feature type="domain" description="EGF-like" evidence="19">
    <location>
        <begin position="36"/>
        <end position="75"/>
    </location>
</feature>
<proteinExistence type="inferred from homology"/>
<feature type="disulfide bond" evidence="17">
    <location>
        <begin position="491"/>
        <end position="500"/>
    </location>
</feature>
<accession>A0A3B3SBY7</accession>
<sequence length="790" mass="87862">MILYLFQKEMHRCLYHHLLFWILVLVVMQWGLCKEECIKTAIKSCSDCIQSGRFCAWCKQLNYTKQGDVDSVRCDTRTELEKKGCEETNIIYPKSTAHNTKNRPLSIESGSEKFQIQPQGVKLILRPGMPHTFSVKFKRAEDYPVDLYYLMDLSYSMNDDLQNVKKLGKSLLEVLQQTTTKARIGFGSFIDKTVLPFTNTHPEKLQKPCPDEEKNCRPAFGYQHVLSLTDNVDTFTETVSIQNISGNLDRPEGSLDAIMQVAVCGDKIGWGNSTRLLVVATDDGFHMAGDGKLGSIFEPNDGQCHLDEDLLNSKNNEMDYPSVGQVATKLADNNIQTIFAVTERVEYVYKALTELIPKSEVGALSNDSSNIVTLIKEAYEKLSSNVILSHEELPDGVTVTYSSHCKGGDITGTTGRCNNVKHGEEVIFNVTVTATRCMEEQMFRIRALGFIDTVTANVLTRCECDCDDSAHHSNHSHCNNRGKVVCGTCSCQEGFAGQTCQCELKESSLERQNEACRLNNGTECSGQGECVCGLCECHASKEGIQFYGTYCQCSNTSCESHGNKICAGNGKCDCGKCICNAGYGGSACQCKMSLEECMTNKSTEVMCSKRGECECGVCRCKEGYELPYCEECTACSSPCSKYASCIECKGFEAGPLQKNCNGVCTHLNNVMMVDSLRSKKPCREKDSQNCWMTYVMKEMDGFDRYEVQILKQRECPPPPNIGAIIGGAFTGVALIGLFILLVVKAVIWYQDLVEYKKHEEERLKAKWSTQENVLFKAATSTVQNPFYTGD</sequence>
<feature type="disulfide bond" evidence="17">
    <location>
        <begin position="486"/>
        <end position="524"/>
    </location>
</feature>
<feature type="disulfide bond" evidence="17">
    <location>
        <begin position="639"/>
        <end position="648"/>
    </location>
</feature>
<dbReference type="FunFam" id="3.40.50.410:FF:000002">
    <property type="entry name" value="Integrin beta"/>
    <property type="match status" value="1"/>
</dbReference>
<keyword evidence="7" id="KW-0732">Signal</keyword>
<feature type="disulfide bond" evidence="17">
    <location>
        <begin position="405"/>
        <end position="417"/>
    </location>
</feature>
<reference evidence="24" key="1">
    <citation type="submission" date="2025-08" db="UniProtKB">
        <authorList>
            <consortium name="Ensembl"/>
        </authorList>
    </citation>
    <scope>IDENTIFICATION</scope>
</reference>
<dbReference type="PROSITE" id="PS52047">
    <property type="entry name" value="I_EGF_2"/>
    <property type="match status" value="1"/>
</dbReference>
<evidence type="ECO:0000313" key="24">
    <source>
        <dbReference type="Ensembl" id="ENSPKIP00000028257.1"/>
    </source>
</evidence>
<evidence type="ECO:0000259" key="21">
    <source>
        <dbReference type="SMART" id="SM00423"/>
    </source>
</evidence>
<evidence type="ECO:0000256" key="17">
    <source>
        <dbReference type="PIRSR" id="PIRSR002512-1"/>
    </source>
</evidence>
<feature type="disulfide bond" evidence="17">
    <location>
        <begin position="615"/>
        <end position="660"/>
    </location>
</feature>
<dbReference type="SMART" id="SM00423">
    <property type="entry name" value="PSI"/>
    <property type="match status" value="1"/>
</dbReference>
<dbReference type="STRING" id="1676925.ENSPKIP00000028257"/>
<dbReference type="SMART" id="SM01242">
    <property type="entry name" value="Integrin_B_tail"/>
    <property type="match status" value="1"/>
</dbReference>
<feature type="domain" description="EGF-like" evidence="19">
    <location>
        <begin position="596"/>
        <end position="630"/>
    </location>
</feature>
<name>A0A3B3SBY7_9TELE</name>
<dbReference type="Ensembl" id="ENSPKIT00000009033.1">
    <property type="protein sequence ID" value="ENSPKIP00000028257.1"/>
    <property type="gene ID" value="ENSPKIG00000009931.1"/>
</dbReference>
<feature type="disulfide bond" evidence="17">
    <location>
        <begin position="620"/>
        <end position="629"/>
    </location>
</feature>
<evidence type="ECO:0000313" key="25">
    <source>
        <dbReference type="Proteomes" id="UP000261540"/>
    </source>
</evidence>
<dbReference type="PANTHER" id="PTHR10082:SF15">
    <property type="entry name" value="INTEGRIN BETA-2"/>
    <property type="match status" value="1"/>
</dbReference>
<dbReference type="PANTHER" id="PTHR10082">
    <property type="entry name" value="INTEGRIN BETA SUBUNIT"/>
    <property type="match status" value="1"/>
</dbReference>
<feature type="disulfide bond" evidence="17">
    <location>
        <begin position="574"/>
        <end position="607"/>
    </location>
</feature>
<protein>
    <recommendedName>
        <fullName evidence="18">Integrin beta</fullName>
    </recommendedName>
</protein>
<feature type="disulfide bond" evidence="17">
    <location>
        <begin position="645"/>
        <end position="715"/>
    </location>
</feature>
<dbReference type="PIRSF" id="PIRSF002512">
    <property type="entry name" value="Integrin_B"/>
    <property type="match status" value="1"/>
</dbReference>
<evidence type="ECO:0000256" key="1">
    <source>
        <dbReference type="ARBA" id="ARBA00004251"/>
    </source>
</evidence>
<dbReference type="InterPro" id="IPR014836">
    <property type="entry name" value="Integrin_bsu_cyt_dom"/>
</dbReference>
<keyword evidence="13 18" id="KW-0401">Integrin</keyword>
<evidence type="ECO:0000256" key="13">
    <source>
        <dbReference type="ARBA" id="ARBA00023037"/>
    </source>
</evidence>
<dbReference type="Pfam" id="PF23105">
    <property type="entry name" value="EGF_integrin"/>
    <property type="match status" value="1"/>
</dbReference>
<evidence type="ECO:0000259" key="20">
    <source>
        <dbReference type="SMART" id="SM00187"/>
    </source>
</evidence>
<keyword evidence="3" id="KW-1003">Cell membrane</keyword>
<dbReference type="GO" id="GO:0001540">
    <property type="term" value="F:amyloid-beta binding"/>
    <property type="evidence" value="ECO:0007669"/>
    <property type="project" value="TreeGrafter"/>
</dbReference>
<feature type="domain" description="Integrin beta subunit VWA" evidence="20">
    <location>
        <begin position="44"/>
        <end position="464"/>
    </location>
</feature>
<evidence type="ECO:0000259" key="19">
    <source>
        <dbReference type="SMART" id="SM00181"/>
    </source>
</evidence>